<reference evidence="7 8" key="1">
    <citation type="journal article" date="2013" name="BMC Genomics">
        <title>Reconstruction of the lipid metabolism for the microalga Monoraphidium neglectum from its genome sequence reveals characteristics suitable for biofuel production.</title>
        <authorList>
            <person name="Bogen C."/>
            <person name="Al-Dilaimi A."/>
            <person name="Albersmeier A."/>
            <person name="Wichmann J."/>
            <person name="Grundmann M."/>
            <person name="Rupp O."/>
            <person name="Lauersen K.J."/>
            <person name="Blifernez-Klassen O."/>
            <person name="Kalinowski J."/>
            <person name="Goesmann A."/>
            <person name="Mussgnug J.H."/>
            <person name="Kruse O."/>
        </authorList>
    </citation>
    <scope>NUCLEOTIDE SEQUENCE [LARGE SCALE GENOMIC DNA]</scope>
    <source>
        <strain evidence="7 8">SAG 48.87</strain>
    </source>
</reference>
<organism evidence="7 8">
    <name type="scientific">Monoraphidium neglectum</name>
    <dbReference type="NCBI Taxonomy" id="145388"/>
    <lineage>
        <taxon>Eukaryota</taxon>
        <taxon>Viridiplantae</taxon>
        <taxon>Chlorophyta</taxon>
        <taxon>core chlorophytes</taxon>
        <taxon>Chlorophyceae</taxon>
        <taxon>CS clade</taxon>
        <taxon>Sphaeropleales</taxon>
        <taxon>Selenastraceae</taxon>
        <taxon>Monoraphidium</taxon>
    </lineage>
</organism>
<sequence length="183" mass="19446">MPGNSPSVGMESAVVFEGCWRRFQQRHGTAMRVPREIIFLNGAPGSGKGINTPHILKTRGFDSSICVSSLLTSYPDARKFIDAGEMISDAVVCDALLEDLLGGRLGGGGARGGGVDGGECAGVVVDGFPRTAVQVDFLKLLHDKLAALHRAHAEGPLSAAFPRPGFKVVVLYVDEETRRGRRT</sequence>
<dbReference type="GeneID" id="25737756"/>
<dbReference type="PROSITE" id="PS00113">
    <property type="entry name" value="ADENYLATE_KINASE"/>
    <property type="match status" value="1"/>
</dbReference>
<accession>A0A0D2L8D1</accession>
<keyword evidence="4" id="KW-0547">Nucleotide-binding</keyword>
<proteinExistence type="inferred from homology"/>
<protein>
    <recommendedName>
        <fullName evidence="2">adenylate kinase</fullName>
        <ecNumber evidence="2">2.7.4.3</ecNumber>
    </recommendedName>
</protein>
<dbReference type="OrthoDB" id="248923at2759"/>
<evidence type="ECO:0000256" key="6">
    <source>
        <dbReference type="RuleBase" id="RU003330"/>
    </source>
</evidence>
<dbReference type="InterPro" id="IPR033690">
    <property type="entry name" value="Adenylat_kinase_CS"/>
</dbReference>
<comment type="similarity">
    <text evidence="1 6">Belongs to the adenylate kinase family.</text>
</comment>
<evidence type="ECO:0000256" key="1">
    <source>
        <dbReference type="ARBA" id="ARBA00007220"/>
    </source>
</evidence>
<dbReference type="KEGG" id="mng:MNEG_4879"/>
<evidence type="ECO:0000256" key="2">
    <source>
        <dbReference type="ARBA" id="ARBA00012955"/>
    </source>
</evidence>
<dbReference type="Proteomes" id="UP000054498">
    <property type="component" value="Unassembled WGS sequence"/>
</dbReference>
<evidence type="ECO:0000256" key="3">
    <source>
        <dbReference type="ARBA" id="ARBA00022679"/>
    </source>
</evidence>
<dbReference type="AlphaFoldDB" id="A0A0D2L8D1"/>
<keyword evidence="5 6" id="KW-0418">Kinase</keyword>
<dbReference type="EC" id="2.7.4.3" evidence="2"/>
<dbReference type="PRINTS" id="PR00094">
    <property type="entry name" value="ADENYLTKNASE"/>
</dbReference>
<dbReference type="Gene3D" id="3.40.50.300">
    <property type="entry name" value="P-loop containing nucleotide triphosphate hydrolases"/>
    <property type="match status" value="1"/>
</dbReference>
<keyword evidence="3 6" id="KW-0808">Transferase</keyword>
<gene>
    <name evidence="7" type="ORF">MNEG_4879</name>
</gene>
<keyword evidence="8" id="KW-1185">Reference proteome</keyword>
<dbReference type="RefSeq" id="XP_013902103.1">
    <property type="nucleotide sequence ID" value="XM_014046649.1"/>
</dbReference>
<dbReference type="STRING" id="145388.A0A0D2L8D1"/>
<evidence type="ECO:0000313" key="8">
    <source>
        <dbReference type="Proteomes" id="UP000054498"/>
    </source>
</evidence>
<evidence type="ECO:0000313" key="7">
    <source>
        <dbReference type="EMBL" id="KIZ03084.1"/>
    </source>
</evidence>
<dbReference type="SUPFAM" id="SSF52540">
    <property type="entry name" value="P-loop containing nucleoside triphosphate hydrolases"/>
    <property type="match status" value="1"/>
</dbReference>
<name>A0A0D2L8D1_9CHLO</name>
<dbReference type="InterPro" id="IPR000850">
    <property type="entry name" value="Adenylat/UMP-CMP_kin"/>
</dbReference>
<dbReference type="GO" id="GO:0005524">
    <property type="term" value="F:ATP binding"/>
    <property type="evidence" value="ECO:0007669"/>
    <property type="project" value="InterPro"/>
</dbReference>
<evidence type="ECO:0000256" key="5">
    <source>
        <dbReference type="ARBA" id="ARBA00022777"/>
    </source>
</evidence>
<evidence type="ECO:0000256" key="4">
    <source>
        <dbReference type="ARBA" id="ARBA00022741"/>
    </source>
</evidence>
<dbReference type="InterPro" id="IPR027417">
    <property type="entry name" value="P-loop_NTPase"/>
</dbReference>
<dbReference type="GO" id="GO:0004017">
    <property type="term" value="F:AMP kinase activity"/>
    <property type="evidence" value="ECO:0007669"/>
    <property type="project" value="UniProtKB-EC"/>
</dbReference>
<dbReference type="EMBL" id="KK100918">
    <property type="protein sequence ID" value="KIZ03084.1"/>
    <property type="molecule type" value="Genomic_DNA"/>
</dbReference>